<organism evidence="3 4">
    <name type="scientific">Arsukibacterium ikkense</name>
    <dbReference type="NCBI Taxonomy" id="336831"/>
    <lineage>
        <taxon>Bacteria</taxon>
        <taxon>Pseudomonadati</taxon>
        <taxon>Pseudomonadota</taxon>
        <taxon>Gammaproteobacteria</taxon>
        <taxon>Chromatiales</taxon>
        <taxon>Chromatiaceae</taxon>
        <taxon>Arsukibacterium</taxon>
    </lineage>
</organism>
<feature type="signal peptide" evidence="1">
    <location>
        <begin position="1"/>
        <end position="31"/>
    </location>
</feature>
<comment type="caution">
    <text evidence="3">The sequence shown here is derived from an EMBL/GenBank/DDBJ whole genome shotgun (WGS) entry which is preliminary data.</text>
</comment>
<reference evidence="3 4" key="1">
    <citation type="submission" date="2015-03" db="EMBL/GenBank/DDBJ databases">
        <title>Draft genome sequences of two protease-producing strains of Arsukibacterium isolated from two cold and alkaline environments.</title>
        <authorList>
            <person name="Lylloff J.E."/>
            <person name="Skov L.B."/>
            <person name="Jepsen M."/>
            <person name="Hallin P.F."/>
            <person name="Sorensen S.J."/>
            <person name="Stougaard P."/>
            <person name="Glaring M.A."/>
        </authorList>
    </citation>
    <scope>NUCLEOTIDE SEQUENCE [LARGE SCALE GENOMIC DNA]</scope>
    <source>
        <strain evidence="3 4">GCM72</strain>
    </source>
</reference>
<dbReference type="EMBL" id="LAHO01000010">
    <property type="protein sequence ID" value="KKO45336.1"/>
    <property type="molecule type" value="Genomic_DNA"/>
</dbReference>
<dbReference type="Pfam" id="PF13590">
    <property type="entry name" value="DUF4136"/>
    <property type="match status" value="1"/>
</dbReference>
<proteinExistence type="predicted"/>
<evidence type="ECO:0000256" key="1">
    <source>
        <dbReference type="SAM" id="SignalP"/>
    </source>
</evidence>
<dbReference type="AlphaFoldDB" id="A0A0M2V3X2"/>
<gene>
    <name evidence="3" type="ORF">WG68_11485</name>
</gene>
<feature type="chain" id="PRO_5005644241" description="DUF4136 domain-containing protein" evidence="1">
    <location>
        <begin position="32"/>
        <end position="217"/>
    </location>
</feature>
<evidence type="ECO:0000313" key="4">
    <source>
        <dbReference type="Proteomes" id="UP000034228"/>
    </source>
</evidence>
<sequence length="217" mass="23872">MANINNTLVRVCGTALTVLLALSACSSPRQATVDFDRNVNFQQYQTYGFYQAEPAAQRAATEPLTGEVAADDADVKAYTTLLDQHFRTAIRAEMAALGYQYSEQNPNLLVNYMSNVETRTDVRSSPFSVNAGFGHYGRNSSFMFGVPLFGNQLEKKDYKVGTVTIDVVDASAKRVVWQGLLEGRLTSKAMANPQQAISDTVQLIYQSYPTRLVTGSK</sequence>
<evidence type="ECO:0000259" key="2">
    <source>
        <dbReference type="Pfam" id="PF13590"/>
    </source>
</evidence>
<keyword evidence="4" id="KW-1185">Reference proteome</keyword>
<name>A0A0M2V3X2_9GAMM</name>
<dbReference type="OrthoDB" id="118896at2"/>
<dbReference type="Gene3D" id="3.30.160.670">
    <property type="match status" value="1"/>
</dbReference>
<evidence type="ECO:0000313" key="3">
    <source>
        <dbReference type="EMBL" id="KKO45336.1"/>
    </source>
</evidence>
<accession>A0A0M2V3X2</accession>
<protein>
    <recommendedName>
        <fullName evidence="2">DUF4136 domain-containing protein</fullName>
    </recommendedName>
</protein>
<keyword evidence="1" id="KW-0732">Signal</keyword>
<dbReference type="STRING" id="336831.WG68_11485"/>
<feature type="domain" description="DUF4136" evidence="2">
    <location>
        <begin position="33"/>
        <end position="209"/>
    </location>
</feature>
<dbReference type="RefSeq" id="WP_046557831.1">
    <property type="nucleotide sequence ID" value="NZ_LAHO01000010.1"/>
</dbReference>
<dbReference type="Proteomes" id="UP000034228">
    <property type="component" value="Unassembled WGS sequence"/>
</dbReference>
<dbReference type="InterPro" id="IPR025411">
    <property type="entry name" value="DUF4136"/>
</dbReference>